<dbReference type="PANTHER" id="PTHR43646:SF3">
    <property type="entry name" value="SLR1566 PROTEIN"/>
    <property type="match status" value="1"/>
</dbReference>
<dbReference type="STRING" id="1246626.BleG1_1584"/>
<keyword evidence="1" id="KW-1133">Transmembrane helix</keyword>
<dbReference type="EMBL" id="CP003923">
    <property type="protein sequence ID" value="AIC94162.1"/>
    <property type="molecule type" value="Genomic_DNA"/>
</dbReference>
<dbReference type="PATRIC" id="fig|1246626.3.peg.1572"/>
<organism evidence="3 4">
    <name type="scientific">Shouchella lehensis G1</name>
    <dbReference type="NCBI Taxonomy" id="1246626"/>
    <lineage>
        <taxon>Bacteria</taxon>
        <taxon>Bacillati</taxon>
        <taxon>Bacillota</taxon>
        <taxon>Bacilli</taxon>
        <taxon>Bacillales</taxon>
        <taxon>Bacillaceae</taxon>
        <taxon>Shouchella</taxon>
    </lineage>
</organism>
<evidence type="ECO:0000256" key="1">
    <source>
        <dbReference type="SAM" id="Phobius"/>
    </source>
</evidence>
<dbReference type="OrthoDB" id="9800276at2"/>
<dbReference type="GO" id="GO:0016740">
    <property type="term" value="F:transferase activity"/>
    <property type="evidence" value="ECO:0007669"/>
    <property type="project" value="UniProtKB-KW"/>
</dbReference>
<dbReference type="InterPro" id="IPR029044">
    <property type="entry name" value="Nucleotide-diphossugar_trans"/>
</dbReference>
<dbReference type="Pfam" id="PF00535">
    <property type="entry name" value="Glycos_transf_2"/>
    <property type="match status" value="1"/>
</dbReference>
<feature type="transmembrane region" description="Helical" evidence="1">
    <location>
        <begin position="308"/>
        <end position="327"/>
    </location>
</feature>
<dbReference type="eggNOG" id="COG1215">
    <property type="taxonomic scope" value="Bacteria"/>
</dbReference>
<dbReference type="Gene3D" id="3.90.550.10">
    <property type="entry name" value="Spore Coat Polysaccharide Biosynthesis Protein SpsA, Chain A"/>
    <property type="match status" value="1"/>
</dbReference>
<gene>
    <name evidence="3" type="ORF">BleG1_1584</name>
</gene>
<protein>
    <submittedName>
        <fullName evidence="3">4,4'-diaponeurosporenoate glycosyltransferase</fullName>
    </submittedName>
</protein>
<dbReference type="KEGG" id="ble:BleG1_1584"/>
<feature type="domain" description="Glycosyltransferase 2-like" evidence="2">
    <location>
        <begin position="42"/>
        <end position="167"/>
    </location>
</feature>
<keyword evidence="3" id="KW-0808">Transferase</keyword>
<reference evidence="3 4" key="1">
    <citation type="journal article" date="2014" name="Gene">
        <title>A comparative genomic analysis of the alkalitolerant soil bacterium Bacillus lehensis G1.</title>
        <authorList>
            <person name="Noor Y.M."/>
            <person name="Samsulrizal N.H."/>
            <person name="Jema'on N.A."/>
            <person name="Low K.O."/>
            <person name="Ramli A.N."/>
            <person name="Alias N.I."/>
            <person name="Damis S.I."/>
            <person name="Fuzi S.F."/>
            <person name="Isa M.N."/>
            <person name="Murad A.M."/>
            <person name="Raih M.F."/>
            <person name="Bakar F.D."/>
            <person name="Najimudin N."/>
            <person name="Mahadi N.M."/>
            <person name="Illias R.M."/>
        </authorList>
    </citation>
    <scope>NUCLEOTIDE SEQUENCE [LARGE SCALE GENOMIC DNA]</scope>
    <source>
        <strain evidence="3 4">G1</strain>
    </source>
</reference>
<dbReference type="InterPro" id="IPR001173">
    <property type="entry name" value="Glyco_trans_2-like"/>
</dbReference>
<dbReference type="HOGENOM" id="CLU_038143_0_0_9"/>
<feature type="transmembrane region" description="Helical" evidence="1">
    <location>
        <begin position="6"/>
        <end position="23"/>
    </location>
</feature>
<evidence type="ECO:0000259" key="2">
    <source>
        <dbReference type="Pfam" id="PF00535"/>
    </source>
</evidence>
<feature type="transmembrane region" description="Helical" evidence="1">
    <location>
        <begin position="334"/>
        <end position="356"/>
    </location>
</feature>
<keyword evidence="4" id="KW-1185">Reference proteome</keyword>
<name>A0A060LVB6_9BACI</name>
<evidence type="ECO:0000313" key="4">
    <source>
        <dbReference type="Proteomes" id="UP000027142"/>
    </source>
</evidence>
<dbReference type="Proteomes" id="UP000027142">
    <property type="component" value="Chromosome"/>
</dbReference>
<sequence>MINILNVGLGFILVWVLVNSFFMPRLRQRPVEENAQEQDLVSILIPMRNEEKNVAPLIHSLSQLTYQHVEFLFLNDQSTDETRLRLEEKIHLLPNASIIEGKELPAKWVGKVHACHQLSCHANGHYFFFLDADIIIQPHTIEALLQQARPKQLGLVSGFPKFPVKGTAWLCQLLVPMQHVIIYLHLPLFLANYTRMPMASAAHGSFLFFSRACYEAIGGHKEIYHSLIEDIQLMRNCKEAGFPTRLVNNTGVASCVMYETNSEVWEGFSKNSFPGIGRSYILGYCLLLFYLIAFVTPFFLALYGLLTLQFHFIFPYVLTVLIMIWINAQAKQRLVISLLVPFSALSLMSLLFYSMIRSKRAGYTWKGRVYK</sequence>
<keyword evidence="1" id="KW-0812">Transmembrane</keyword>
<accession>A0A060LVB6</accession>
<dbReference type="SUPFAM" id="SSF53448">
    <property type="entry name" value="Nucleotide-diphospho-sugar transferases"/>
    <property type="match status" value="1"/>
</dbReference>
<dbReference type="AlphaFoldDB" id="A0A060LVB6"/>
<dbReference type="RefSeq" id="WP_038479163.1">
    <property type="nucleotide sequence ID" value="NZ_CP003923.1"/>
</dbReference>
<keyword evidence="1" id="KW-0472">Membrane</keyword>
<dbReference type="PANTHER" id="PTHR43646">
    <property type="entry name" value="GLYCOSYLTRANSFERASE"/>
    <property type="match status" value="1"/>
</dbReference>
<feature type="transmembrane region" description="Helical" evidence="1">
    <location>
        <begin position="280"/>
        <end position="302"/>
    </location>
</feature>
<evidence type="ECO:0000313" key="3">
    <source>
        <dbReference type="EMBL" id="AIC94162.1"/>
    </source>
</evidence>
<proteinExistence type="predicted"/>